<proteinExistence type="predicted"/>
<reference evidence="1" key="1">
    <citation type="journal article" date="2019" name="bioRxiv">
        <title>Long live the king: chromosome-level assembly of the lion (Panthera leo) using linked-read, Hi-C, and long read data.</title>
        <authorList>
            <person name="Armstrong E.E."/>
            <person name="Taylor R.W."/>
            <person name="Miller D.E."/>
            <person name="Kaelin C."/>
            <person name="Barsh G."/>
            <person name="Hadly E.A."/>
            <person name="Petrov D."/>
        </authorList>
    </citation>
    <scope>NUCLEOTIDE SEQUENCE [LARGE SCALE GENOMIC DNA]</scope>
</reference>
<keyword evidence="2" id="KW-1185">Reference proteome</keyword>
<reference evidence="1" key="2">
    <citation type="submission" date="2025-08" db="UniProtKB">
        <authorList>
            <consortium name="Ensembl"/>
        </authorList>
    </citation>
    <scope>IDENTIFICATION</scope>
</reference>
<sequence>VLCAHFSDQGPARFTTFKSAFLPNKTLATDTANSLLLAGGGGGQGLTCPSSLHPKLTPAHVSFRSYYRHNDKTHN</sequence>
<protein>
    <submittedName>
        <fullName evidence="1">Uncharacterized protein</fullName>
    </submittedName>
</protein>
<evidence type="ECO:0000313" key="1">
    <source>
        <dbReference type="Ensembl" id="ENSPLOP00000029513.1"/>
    </source>
</evidence>
<dbReference type="Ensembl" id="ENSPLOT00000032589.1">
    <property type="protein sequence ID" value="ENSPLOP00000029513.1"/>
    <property type="gene ID" value="ENSPLOG00000021606.1"/>
</dbReference>
<reference evidence="1" key="3">
    <citation type="submission" date="2025-09" db="UniProtKB">
        <authorList>
            <consortium name="Ensembl"/>
        </authorList>
    </citation>
    <scope>IDENTIFICATION</scope>
</reference>
<dbReference type="Proteomes" id="UP000694399">
    <property type="component" value="Chromosome E2"/>
</dbReference>
<organism evidence="1 2">
    <name type="scientific">Panthera leo</name>
    <name type="common">Lion</name>
    <dbReference type="NCBI Taxonomy" id="9689"/>
    <lineage>
        <taxon>Eukaryota</taxon>
        <taxon>Metazoa</taxon>
        <taxon>Chordata</taxon>
        <taxon>Craniata</taxon>
        <taxon>Vertebrata</taxon>
        <taxon>Euteleostomi</taxon>
        <taxon>Mammalia</taxon>
        <taxon>Eutheria</taxon>
        <taxon>Laurasiatheria</taxon>
        <taxon>Carnivora</taxon>
        <taxon>Feliformia</taxon>
        <taxon>Felidae</taxon>
        <taxon>Pantherinae</taxon>
        <taxon>Panthera</taxon>
    </lineage>
</organism>
<name>A0A8C8Y4U5_PANLE</name>
<evidence type="ECO:0000313" key="2">
    <source>
        <dbReference type="Proteomes" id="UP000694399"/>
    </source>
</evidence>
<accession>A0A8C8Y4U5</accession>
<dbReference type="AlphaFoldDB" id="A0A8C8Y4U5"/>